<dbReference type="AlphaFoldDB" id="A0A9J5YMY5"/>
<gene>
    <name evidence="1" type="ORF">H5410_032465</name>
</gene>
<evidence type="ECO:0000313" key="1">
    <source>
        <dbReference type="EMBL" id="KAG5601095.1"/>
    </source>
</evidence>
<comment type="caution">
    <text evidence="1">The sequence shown here is derived from an EMBL/GenBank/DDBJ whole genome shotgun (WGS) entry which is preliminary data.</text>
</comment>
<name>A0A9J5YMY5_SOLCO</name>
<reference evidence="1 2" key="1">
    <citation type="submission" date="2020-09" db="EMBL/GenBank/DDBJ databases">
        <title>De no assembly of potato wild relative species, Solanum commersonii.</title>
        <authorList>
            <person name="Cho K."/>
        </authorList>
    </citation>
    <scope>NUCLEOTIDE SEQUENCE [LARGE SCALE GENOMIC DNA]</scope>
    <source>
        <strain evidence="1">LZ3.2</strain>
        <tissue evidence="1">Leaf</tissue>
    </source>
</reference>
<organism evidence="1 2">
    <name type="scientific">Solanum commersonii</name>
    <name type="common">Commerson's wild potato</name>
    <name type="synonym">Commerson's nightshade</name>
    <dbReference type="NCBI Taxonomy" id="4109"/>
    <lineage>
        <taxon>Eukaryota</taxon>
        <taxon>Viridiplantae</taxon>
        <taxon>Streptophyta</taxon>
        <taxon>Embryophyta</taxon>
        <taxon>Tracheophyta</taxon>
        <taxon>Spermatophyta</taxon>
        <taxon>Magnoliopsida</taxon>
        <taxon>eudicotyledons</taxon>
        <taxon>Gunneridae</taxon>
        <taxon>Pentapetalae</taxon>
        <taxon>asterids</taxon>
        <taxon>lamiids</taxon>
        <taxon>Solanales</taxon>
        <taxon>Solanaceae</taxon>
        <taxon>Solanoideae</taxon>
        <taxon>Solaneae</taxon>
        <taxon>Solanum</taxon>
    </lineage>
</organism>
<keyword evidence="2" id="KW-1185">Reference proteome</keyword>
<evidence type="ECO:0000313" key="2">
    <source>
        <dbReference type="Proteomes" id="UP000824120"/>
    </source>
</evidence>
<dbReference type="Proteomes" id="UP000824120">
    <property type="component" value="Chromosome 6"/>
</dbReference>
<sequence>MSLHIFNSFKRCCSSLSSSSFVFLNSPSMEGVCSGSNFQLDSKRNLVNCFDVLGSGNKLLPQPLGYIWEMLEKHAPSFLVYTPHNNDILRQYRHSFLSLLDLIGFDQSPEEAGRGWWPWPPVKLGKRVIKVCGG</sequence>
<proteinExistence type="predicted"/>
<accession>A0A9J5YMY5</accession>
<protein>
    <submittedName>
        <fullName evidence="1">Uncharacterized protein</fullName>
    </submittedName>
</protein>
<dbReference type="EMBL" id="JACXVP010000006">
    <property type="protein sequence ID" value="KAG5601095.1"/>
    <property type="molecule type" value="Genomic_DNA"/>
</dbReference>